<comment type="function">
    <text evidence="4">Probable substrate-specific adapter of an E3 ubiquitin-protein ligase complex which mediates the ubiquitination and subsequent proteasomal degradation of target proteins. May have a role in synapse differentiation and growth.</text>
</comment>
<dbReference type="InterPro" id="IPR011705">
    <property type="entry name" value="BACK"/>
</dbReference>
<evidence type="ECO:0000259" key="5">
    <source>
        <dbReference type="PROSITE" id="PS50097"/>
    </source>
</evidence>
<evidence type="ECO:0000313" key="7">
    <source>
        <dbReference type="Proteomes" id="UP000887013"/>
    </source>
</evidence>
<dbReference type="Gene3D" id="2.120.10.80">
    <property type="entry name" value="Kelch-type beta propeller"/>
    <property type="match status" value="1"/>
</dbReference>
<evidence type="ECO:0000256" key="4">
    <source>
        <dbReference type="ARBA" id="ARBA00043912"/>
    </source>
</evidence>
<dbReference type="PANTHER" id="PTHR45632:SF3">
    <property type="entry name" value="KELCH-LIKE PROTEIN 32"/>
    <property type="match status" value="1"/>
</dbReference>
<sequence>MGSLSKKTFQEIFKSGLWQGQEKFSDGCLLTEDGVIFKIHRVVLSQRSEYFRALFSFNLSQETFIPSIDSKTLENILLYIYTGSAHLSKKNVWDMMVASDYLLLDDLLKKCRSFAIQSMTTKNCLSSLIIALQIDRLAILNDCYRYVLVHFEEILLTSTESISDLPFETIKELLKSDSLNVSSEKTVWEVIVRWTEAKSSTRLPHVSELVTYVRLEVEVDEELATEILSHPLVSSNPFCEDLQLNKQFNYFLTNCTVLLSHANYTEKYNQAPPSLKGPRVPTYMYFIASHFISPTQYGNELYLTYDDKLDFWRRIGDIQYFIDIIVNIGQYLYLFNTWDNIILAFDIIEEIWIHMNITFSPRYNYHVVTMGGYIYVIGGYTETHEATSMILYYEPNSNLWRPIRMRHDMLIHGAVGLNDQIYFFGQYDEDRAIVCQAYNPVSEFWTVVSPPKVFRRNFSAVTSCGVIYLIGGENGDLYLKSVEAYYPDQDSWQTLPDLPFQYFLPKAVVVNGRIIVYENNHEDTRFYDVPPPIYWDSSAQLWCIIDESSPLRCIERYTFCVLDECRLVKDITAKNRRPDTQWERILPV</sequence>
<dbReference type="Proteomes" id="UP000887013">
    <property type="component" value="Unassembled WGS sequence"/>
</dbReference>
<keyword evidence="2" id="KW-0880">Kelch repeat</keyword>
<dbReference type="SMART" id="SM00875">
    <property type="entry name" value="BACK"/>
    <property type="match status" value="1"/>
</dbReference>
<dbReference type="PIRSF" id="PIRSF037037">
    <property type="entry name" value="Kelch-like_protein_gigaxonin"/>
    <property type="match status" value="1"/>
</dbReference>
<dbReference type="SUPFAM" id="SSF54695">
    <property type="entry name" value="POZ domain"/>
    <property type="match status" value="1"/>
</dbReference>
<dbReference type="EMBL" id="BMAW01052251">
    <property type="protein sequence ID" value="GFS84913.1"/>
    <property type="molecule type" value="Genomic_DNA"/>
</dbReference>
<proteinExistence type="predicted"/>
<protein>
    <recommendedName>
        <fullName evidence="1">Kelch-like protein diablo</fullName>
    </recommendedName>
</protein>
<gene>
    <name evidence="6" type="primary">KBTBD7</name>
    <name evidence="6" type="ORF">NPIL_257281</name>
</gene>
<dbReference type="GO" id="GO:0003779">
    <property type="term" value="F:actin binding"/>
    <property type="evidence" value="ECO:0007669"/>
    <property type="project" value="UniProtKB-KW"/>
</dbReference>
<dbReference type="SMART" id="SM00225">
    <property type="entry name" value="BTB"/>
    <property type="match status" value="1"/>
</dbReference>
<dbReference type="SUPFAM" id="SSF117281">
    <property type="entry name" value="Kelch motif"/>
    <property type="match status" value="1"/>
</dbReference>
<name>A0A8X6T8U6_NEPPI</name>
<accession>A0A8X6T8U6</accession>
<organism evidence="6 7">
    <name type="scientific">Nephila pilipes</name>
    <name type="common">Giant wood spider</name>
    <name type="synonym">Nephila maculata</name>
    <dbReference type="NCBI Taxonomy" id="299642"/>
    <lineage>
        <taxon>Eukaryota</taxon>
        <taxon>Metazoa</taxon>
        <taxon>Ecdysozoa</taxon>
        <taxon>Arthropoda</taxon>
        <taxon>Chelicerata</taxon>
        <taxon>Arachnida</taxon>
        <taxon>Araneae</taxon>
        <taxon>Araneomorphae</taxon>
        <taxon>Entelegynae</taxon>
        <taxon>Araneoidea</taxon>
        <taxon>Nephilidae</taxon>
        <taxon>Nephila</taxon>
    </lineage>
</organism>
<keyword evidence="3" id="KW-0677">Repeat</keyword>
<dbReference type="SMART" id="SM00612">
    <property type="entry name" value="Kelch"/>
    <property type="match status" value="2"/>
</dbReference>
<dbReference type="PANTHER" id="PTHR45632">
    <property type="entry name" value="LD33804P"/>
    <property type="match status" value="1"/>
</dbReference>
<keyword evidence="7" id="KW-1185">Reference proteome</keyword>
<dbReference type="InterPro" id="IPR011333">
    <property type="entry name" value="SKP1/BTB/POZ_sf"/>
</dbReference>
<dbReference type="PROSITE" id="PS50097">
    <property type="entry name" value="BTB"/>
    <property type="match status" value="1"/>
</dbReference>
<dbReference type="Gene3D" id="3.30.710.10">
    <property type="entry name" value="Potassium Channel Kv1.1, Chain A"/>
    <property type="match status" value="1"/>
</dbReference>
<dbReference type="AlphaFoldDB" id="A0A8X6T8U6"/>
<dbReference type="CDD" id="cd18186">
    <property type="entry name" value="BTB_POZ_ZBTB_KLHL-like"/>
    <property type="match status" value="1"/>
</dbReference>
<evidence type="ECO:0000256" key="2">
    <source>
        <dbReference type="ARBA" id="ARBA00022441"/>
    </source>
</evidence>
<dbReference type="Pfam" id="PF01344">
    <property type="entry name" value="Kelch_1"/>
    <property type="match status" value="2"/>
</dbReference>
<feature type="domain" description="BTB" evidence="5">
    <location>
        <begin position="25"/>
        <end position="89"/>
    </location>
</feature>
<comment type="caution">
    <text evidence="6">The sequence shown here is derived from an EMBL/GenBank/DDBJ whole genome shotgun (WGS) entry which is preliminary data.</text>
</comment>
<evidence type="ECO:0000256" key="1">
    <source>
        <dbReference type="ARBA" id="ARBA00013699"/>
    </source>
</evidence>
<evidence type="ECO:0000256" key="3">
    <source>
        <dbReference type="ARBA" id="ARBA00022737"/>
    </source>
</evidence>
<dbReference type="InterPro" id="IPR015915">
    <property type="entry name" value="Kelch-typ_b-propeller"/>
</dbReference>
<dbReference type="Gene3D" id="1.25.40.420">
    <property type="match status" value="1"/>
</dbReference>
<dbReference type="Pfam" id="PF07707">
    <property type="entry name" value="BACK"/>
    <property type="match status" value="1"/>
</dbReference>
<dbReference type="InterPro" id="IPR006652">
    <property type="entry name" value="Kelch_1"/>
</dbReference>
<dbReference type="InterPro" id="IPR000210">
    <property type="entry name" value="BTB/POZ_dom"/>
</dbReference>
<reference evidence="6" key="1">
    <citation type="submission" date="2020-08" db="EMBL/GenBank/DDBJ databases">
        <title>Multicomponent nature underlies the extraordinary mechanical properties of spider dragline silk.</title>
        <authorList>
            <person name="Kono N."/>
            <person name="Nakamura H."/>
            <person name="Mori M."/>
            <person name="Yoshida Y."/>
            <person name="Ohtoshi R."/>
            <person name="Malay A.D."/>
            <person name="Moran D.A.P."/>
            <person name="Tomita M."/>
            <person name="Numata K."/>
            <person name="Arakawa K."/>
        </authorList>
    </citation>
    <scope>NUCLEOTIDE SEQUENCE</scope>
</reference>
<dbReference type="Pfam" id="PF00651">
    <property type="entry name" value="BTB"/>
    <property type="match status" value="1"/>
</dbReference>
<dbReference type="OrthoDB" id="6413105at2759"/>
<dbReference type="InterPro" id="IPR017096">
    <property type="entry name" value="BTB-kelch_protein"/>
</dbReference>
<evidence type="ECO:0000313" key="6">
    <source>
        <dbReference type="EMBL" id="GFS84913.1"/>
    </source>
</evidence>